<accession>A0ABY8WQ90</accession>
<evidence type="ECO:0008006" key="3">
    <source>
        <dbReference type="Google" id="ProtNLM"/>
    </source>
</evidence>
<dbReference type="RefSeq" id="WP_284921040.1">
    <property type="nucleotide sequence ID" value="NZ_CP126980.1"/>
</dbReference>
<evidence type="ECO:0000313" key="1">
    <source>
        <dbReference type="EMBL" id="WIM99602.1"/>
    </source>
</evidence>
<dbReference type="EMBL" id="CP126980">
    <property type="protein sequence ID" value="WIM99602.1"/>
    <property type="molecule type" value="Genomic_DNA"/>
</dbReference>
<name>A0ABY8WQ90_9ACTN</name>
<keyword evidence="2" id="KW-1185">Reference proteome</keyword>
<protein>
    <recommendedName>
        <fullName evidence="3">DUF4267 domain-containing protein</fullName>
    </recommendedName>
</protein>
<gene>
    <name evidence="1" type="ORF">ACTOB_003262</name>
</gene>
<reference evidence="1 2" key="1">
    <citation type="submission" date="2023-06" db="EMBL/GenBank/DDBJ databases">
        <authorList>
            <person name="Yushchuk O."/>
            <person name="Binda E."/>
            <person name="Ruckert-Reed C."/>
            <person name="Fedorenko V."/>
            <person name="Kalinowski J."/>
            <person name="Marinelli F."/>
        </authorList>
    </citation>
    <scope>NUCLEOTIDE SEQUENCE [LARGE SCALE GENOMIC DNA]</scope>
    <source>
        <strain evidence="1 2">NRRL 3884</strain>
    </source>
</reference>
<dbReference type="Proteomes" id="UP001240150">
    <property type="component" value="Chromosome"/>
</dbReference>
<proteinExistence type="predicted"/>
<organism evidence="1 2">
    <name type="scientific">Actinoplanes oblitus</name>
    <dbReference type="NCBI Taxonomy" id="3040509"/>
    <lineage>
        <taxon>Bacteria</taxon>
        <taxon>Bacillati</taxon>
        <taxon>Actinomycetota</taxon>
        <taxon>Actinomycetes</taxon>
        <taxon>Micromonosporales</taxon>
        <taxon>Micromonosporaceae</taxon>
        <taxon>Actinoplanes</taxon>
    </lineage>
</organism>
<evidence type="ECO:0000313" key="2">
    <source>
        <dbReference type="Proteomes" id="UP001240150"/>
    </source>
</evidence>
<sequence>MTSNLARGARYVLAGIRLVNGALGLVAPHRLIERIDPGSGANPAAVYAFRLFGVRTVLLGAELIVSTGERRREVVRQGVLIHASDTVASALLGIRGLLPRRTALMLVLISATNTALALTALEEKLALTALEER</sequence>